<accession>A0A8X6PK98</accession>
<sequence>MFEKGIFTTVHPYQIPSSYRQSLGLILVLCINFYFRPLGAVWRFFDPYGPIWDIEPYNSTLFTHFPSPFLHLKKGPLEVASGLLFFCLYQTNKVFYNQGIGTCGHETGGAEHPANLLTNIRT</sequence>
<comment type="caution">
    <text evidence="1">The sequence shown here is derived from an EMBL/GenBank/DDBJ whole genome shotgun (WGS) entry which is preliminary data.</text>
</comment>
<organism evidence="1 2">
    <name type="scientific">Nephila pilipes</name>
    <name type="common">Giant wood spider</name>
    <name type="synonym">Nephila maculata</name>
    <dbReference type="NCBI Taxonomy" id="299642"/>
    <lineage>
        <taxon>Eukaryota</taxon>
        <taxon>Metazoa</taxon>
        <taxon>Ecdysozoa</taxon>
        <taxon>Arthropoda</taxon>
        <taxon>Chelicerata</taxon>
        <taxon>Arachnida</taxon>
        <taxon>Araneae</taxon>
        <taxon>Araneomorphae</taxon>
        <taxon>Entelegynae</taxon>
        <taxon>Araneoidea</taxon>
        <taxon>Nephilidae</taxon>
        <taxon>Nephila</taxon>
    </lineage>
</organism>
<dbReference type="EMBL" id="BMAW01020532">
    <property type="protein sequence ID" value="GFT68626.1"/>
    <property type="molecule type" value="Genomic_DNA"/>
</dbReference>
<dbReference type="Proteomes" id="UP000887013">
    <property type="component" value="Unassembled WGS sequence"/>
</dbReference>
<name>A0A8X6PK98_NEPPI</name>
<proteinExistence type="predicted"/>
<dbReference type="AlphaFoldDB" id="A0A8X6PK98"/>
<evidence type="ECO:0000313" key="1">
    <source>
        <dbReference type="EMBL" id="GFT68626.1"/>
    </source>
</evidence>
<keyword evidence="2" id="KW-1185">Reference proteome</keyword>
<evidence type="ECO:0000313" key="2">
    <source>
        <dbReference type="Proteomes" id="UP000887013"/>
    </source>
</evidence>
<reference evidence="1" key="1">
    <citation type="submission" date="2020-08" db="EMBL/GenBank/DDBJ databases">
        <title>Multicomponent nature underlies the extraordinary mechanical properties of spider dragline silk.</title>
        <authorList>
            <person name="Kono N."/>
            <person name="Nakamura H."/>
            <person name="Mori M."/>
            <person name="Yoshida Y."/>
            <person name="Ohtoshi R."/>
            <person name="Malay A.D."/>
            <person name="Moran D.A.P."/>
            <person name="Tomita M."/>
            <person name="Numata K."/>
            <person name="Arakawa K."/>
        </authorList>
    </citation>
    <scope>NUCLEOTIDE SEQUENCE</scope>
</reference>
<gene>
    <name evidence="1" type="ORF">NPIL_133251</name>
</gene>
<protein>
    <submittedName>
        <fullName evidence="1">Uncharacterized protein</fullName>
    </submittedName>
</protein>